<protein>
    <submittedName>
        <fullName evidence="1">Uncharacterized protein</fullName>
    </submittedName>
</protein>
<name>A0AA40KMC3_9HYME</name>
<dbReference type="EMBL" id="JAHYIQ010000015">
    <property type="protein sequence ID" value="KAK1125745.1"/>
    <property type="molecule type" value="Genomic_DNA"/>
</dbReference>
<dbReference type="AlphaFoldDB" id="A0AA40KMC3"/>
<organism evidence="1 2">
    <name type="scientific">Melipona bicolor</name>
    <dbReference type="NCBI Taxonomy" id="60889"/>
    <lineage>
        <taxon>Eukaryota</taxon>
        <taxon>Metazoa</taxon>
        <taxon>Ecdysozoa</taxon>
        <taxon>Arthropoda</taxon>
        <taxon>Hexapoda</taxon>
        <taxon>Insecta</taxon>
        <taxon>Pterygota</taxon>
        <taxon>Neoptera</taxon>
        <taxon>Endopterygota</taxon>
        <taxon>Hymenoptera</taxon>
        <taxon>Apocrita</taxon>
        <taxon>Aculeata</taxon>
        <taxon>Apoidea</taxon>
        <taxon>Anthophila</taxon>
        <taxon>Apidae</taxon>
        <taxon>Melipona</taxon>
    </lineage>
</organism>
<keyword evidence="2" id="KW-1185">Reference proteome</keyword>
<evidence type="ECO:0000313" key="1">
    <source>
        <dbReference type="EMBL" id="KAK1125745.1"/>
    </source>
</evidence>
<proteinExistence type="predicted"/>
<dbReference type="Proteomes" id="UP001177670">
    <property type="component" value="Unassembled WGS sequence"/>
</dbReference>
<sequence length="121" mass="13334">MKNSSALKRSVPIHLRPVAHCGLLDRSITLVTRYGARLPEPEFVRSSTGSVCLSARQGLGNVSLPFRLLTLTDVRIGPIERFDEDSREIGRFWGFIVALVHLLASATGGRNQIVDYNTGIM</sequence>
<gene>
    <name evidence="1" type="ORF">K0M31_005293</name>
</gene>
<comment type="caution">
    <text evidence="1">The sequence shown here is derived from an EMBL/GenBank/DDBJ whole genome shotgun (WGS) entry which is preliminary data.</text>
</comment>
<evidence type="ECO:0000313" key="2">
    <source>
        <dbReference type="Proteomes" id="UP001177670"/>
    </source>
</evidence>
<accession>A0AA40KMC3</accession>
<reference evidence="1" key="1">
    <citation type="submission" date="2021-10" db="EMBL/GenBank/DDBJ databases">
        <title>Melipona bicolor Genome sequencing and assembly.</title>
        <authorList>
            <person name="Araujo N.S."/>
            <person name="Arias M.C."/>
        </authorList>
    </citation>
    <scope>NUCLEOTIDE SEQUENCE</scope>
    <source>
        <strain evidence="1">USP_2M_L1-L4_2017</strain>
        <tissue evidence="1">Whole body</tissue>
    </source>
</reference>